<proteinExistence type="predicted"/>
<feature type="compositionally biased region" description="Polar residues" evidence="1">
    <location>
        <begin position="442"/>
        <end position="453"/>
    </location>
</feature>
<feature type="region of interest" description="Disordered" evidence="1">
    <location>
        <begin position="173"/>
        <end position="200"/>
    </location>
</feature>
<feature type="region of interest" description="Disordered" evidence="1">
    <location>
        <begin position="30"/>
        <end position="86"/>
    </location>
</feature>
<dbReference type="InterPro" id="IPR045882">
    <property type="entry name" value="GPT1/2"/>
</dbReference>
<name>A0A5J4ZGY9_9ASTE</name>
<evidence type="ECO:0000256" key="1">
    <source>
        <dbReference type="SAM" id="MobiDB-lite"/>
    </source>
</evidence>
<gene>
    <name evidence="2" type="ORF">F0562_016977</name>
</gene>
<sequence length="851" mass="90670">MGESEKAVLEVKRLSLVDVSPENDSLIIASSPGCPFDQPSLENQNEHRSSELLEAVDPVKAESAAENFGQREQLPHQSESFEPERTSKFGKCNLRKSLAWDSAFFTSAGVLDPEELSSMIEGVGKSERKLLPGIEEEICRSTDSISTLGSECLTMEILEAGLFEDIRASIQKSSKASNVTSSSSKSASQKTEAQTPCSATKLDLVSQRTMKAKPASKKEPIVVQGPRRMIKQGSGGPQVTQAKPVARNGDSSSSLPKPPKLIGRANPMSIAPTKRASLGTSRLKMENDIKSTTGASKGALASKVPGLGGSRRVLPKPAQASKSSSLVSTATKTESTRSSSSCDSSASASSNYIGRSPMNSVKRKIDSRTVNPPSSSSILKTPSKIALKNKIQPGKSGLSAHLMSYKLSSSTSPASSISNWSLESSSSASTVNRRSNKLRVSVDSNSSCRSMDSDTLSALDVQKHSNDQISDGGENRVAGLLGQNVKKAATQIGTLSRPAPTKASGLRMPSPKIGFFDGAKSLVRTPKGAMQSHSGLPTGLPKAGSGICSLSGGLHKSKLGKLQPATTVVDMKLDTHKLASPVPLQDPSNVSTKIVSASRSVKYSPAISPKVLHKTNVESCLNAVEVVAKGTDTAEHVPGHGLDAEKNGNLGALKDKLSLEIQRNANLKDIKNTPVGWDTCDSTSLCNIKNINSSQKVGEDANYGQHHLKNNFHLLVKNNEDEKAYYEDQVDCLSKHVESLDQKSEMQKEHNADFISRVDVYSQDSCALDLSCFRQFSVHGQKKELTNLSNTTPLSTSPTTLGLTAGTRTPFAVKNSFSNSEGLDFLTGLSIEVVEEKPFLPSSETAQKENS</sequence>
<feature type="region of interest" description="Disordered" evidence="1">
    <location>
        <begin position="411"/>
        <end position="453"/>
    </location>
</feature>
<dbReference type="Proteomes" id="UP000325577">
    <property type="component" value="Linkage Group LG8"/>
</dbReference>
<organism evidence="2 3">
    <name type="scientific">Nyssa sinensis</name>
    <dbReference type="NCBI Taxonomy" id="561372"/>
    <lineage>
        <taxon>Eukaryota</taxon>
        <taxon>Viridiplantae</taxon>
        <taxon>Streptophyta</taxon>
        <taxon>Embryophyta</taxon>
        <taxon>Tracheophyta</taxon>
        <taxon>Spermatophyta</taxon>
        <taxon>Magnoliopsida</taxon>
        <taxon>eudicotyledons</taxon>
        <taxon>Gunneridae</taxon>
        <taxon>Pentapetalae</taxon>
        <taxon>asterids</taxon>
        <taxon>Cornales</taxon>
        <taxon>Nyssaceae</taxon>
        <taxon>Nyssa</taxon>
    </lineage>
</organism>
<accession>A0A5J4ZGY9</accession>
<dbReference type="OrthoDB" id="1931260at2759"/>
<evidence type="ECO:0000313" key="2">
    <source>
        <dbReference type="EMBL" id="KAA8516517.1"/>
    </source>
</evidence>
<feature type="compositionally biased region" description="Polar residues" evidence="1">
    <location>
        <begin position="368"/>
        <end position="380"/>
    </location>
</feature>
<dbReference type="AlphaFoldDB" id="A0A5J4ZGY9"/>
<keyword evidence="3" id="KW-1185">Reference proteome</keyword>
<dbReference type="PANTHER" id="PTHR33737">
    <property type="entry name" value="OS05G0121800 PROTEIN"/>
    <property type="match status" value="1"/>
</dbReference>
<dbReference type="PANTHER" id="PTHR33737:SF2">
    <property type="entry name" value="OS12G0102700 PROTEIN"/>
    <property type="match status" value="1"/>
</dbReference>
<dbReference type="GO" id="GO:0008017">
    <property type="term" value="F:microtubule binding"/>
    <property type="evidence" value="ECO:0007669"/>
    <property type="project" value="InterPro"/>
</dbReference>
<reference evidence="2 3" key="1">
    <citation type="submission" date="2019-09" db="EMBL/GenBank/DDBJ databases">
        <title>A chromosome-level genome assembly of the Chinese tupelo Nyssa sinensis.</title>
        <authorList>
            <person name="Yang X."/>
            <person name="Kang M."/>
            <person name="Yang Y."/>
            <person name="Xiong H."/>
            <person name="Wang M."/>
            <person name="Zhang Z."/>
            <person name="Wang Z."/>
            <person name="Wu H."/>
            <person name="Ma T."/>
            <person name="Liu J."/>
            <person name="Xi Z."/>
        </authorList>
    </citation>
    <scope>NUCLEOTIDE SEQUENCE [LARGE SCALE GENOMIC DNA]</scope>
    <source>
        <strain evidence="2">J267</strain>
        <tissue evidence="2">Leaf</tissue>
    </source>
</reference>
<feature type="compositionally biased region" description="Low complexity" evidence="1">
    <location>
        <begin position="173"/>
        <end position="191"/>
    </location>
</feature>
<evidence type="ECO:0000313" key="3">
    <source>
        <dbReference type="Proteomes" id="UP000325577"/>
    </source>
</evidence>
<protein>
    <submittedName>
        <fullName evidence="2">Uncharacterized protein</fullName>
    </submittedName>
</protein>
<feature type="compositionally biased region" description="Low complexity" evidence="1">
    <location>
        <begin position="328"/>
        <end position="350"/>
    </location>
</feature>
<feature type="region of interest" description="Disordered" evidence="1">
    <location>
        <begin position="228"/>
        <end position="392"/>
    </location>
</feature>
<feature type="compositionally biased region" description="Low complexity" evidence="1">
    <location>
        <begin position="411"/>
        <end position="429"/>
    </location>
</feature>
<dbReference type="EMBL" id="CM018051">
    <property type="protein sequence ID" value="KAA8516517.1"/>
    <property type="molecule type" value="Genomic_DNA"/>
</dbReference>